<accession>F0XJI5</accession>
<dbReference type="EMBL" id="GL629782">
    <property type="protein sequence ID" value="EFX02131.1"/>
    <property type="molecule type" value="Genomic_DNA"/>
</dbReference>
<dbReference type="AlphaFoldDB" id="F0XJI5"/>
<dbReference type="GeneID" id="25975141"/>
<evidence type="ECO:0000313" key="2">
    <source>
        <dbReference type="Proteomes" id="UP000007796"/>
    </source>
</evidence>
<dbReference type="InParanoid" id="F0XJI5"/>
<proteinExistence type="predicted"/>
<organism evidence="2">
    <name type="scientific">Grosmannia clavigera (strain kw1407 / UAMH 11150)</name>
    <name type="common">Blue stain fungus</name>
    <name type="synonym">Graphiocladiella clavigera</name>
    <dbReference type="NCBI Taxonomy" id="655863"/>
    <lineage>
        <taxon>Eukaryota</taxon>
        <taxon>Fungi</taxon>
        <taxon>Dikarya</taxon>
        <taxon>Ascomycota</taxon>
        <taxon>Pezizomycotina</taxon>
        <taxon>Sordariomycetes</taxon>
        <taxon>Sordariomycetidae</taxon>
        <taxon>Ophiostomatales</taxon>
        <taxon>Ophiostomataceae</taxon>
        <taxon>Leptographium</taxon>
    </lineage>
</organism>
<dbReference type="Proteomes" id="UP000007796">
    <property type="component" value="Unassembled WGS sequence"/>
</dbReference>
<name>F0XJI5_GROCL</name>
<evidence type="ECO:0000313" key="1">
    <source>
        <dbReference type="EMBL" id="EFX02131.1"/>
    </source>
</evidence>
<reference evidence="1 2" key="1">
    <citation type="journal article" date="2011" name="Proc. Natl. Acad. Sci. U.S.A.">
        <title>Genome and transcriptome analyses of the mountain pine beetle-fungal symbiont Grosmannia clavigera, a lodgepole pine pathogen.</title>
        <authorList>
            <person name="DiGuistini S."/>
            <person name="Wang Y."/>
            <person name="Liao N.Y."/>
            <person name="Taylor G."/>
            <person name="Tanguay P."/>
            <person name="Feau N."/>
            <person name="Henrissat B."/>
            <person name="Chan S.K."/>
            <person name="Hesse-Orce U."/>
            <person name="Alamouti S.M."/>
            <person name="Tsui C.K.M."/>
            <person name="Docking R.T."/>
            <person name="Levasseur A."/>
            <person name="Haridas S."/>
            <person name="Robertson G."/>
            <person name="Birol I."/>
            <person name="Holt R.A."/>
            <person name="Marra M.A."/>
            <person name="Hamelin R.C."/>
            <person name="Hirst M."/>
            <person name="Jones S.J.M."/>
            <person name="Bohlmann J."/>
            <person name="Breuil C."/>
        </authorList>
    </citation>
    <scope>NUCLEOTIDE SEQUENCE [LARGE SCALE GENOMIC DNA]</scope>
    <source>
        <strain evidence="2">kw1407 / UAMH 11150</strain>
    </source>
</reference>
<protein>
    <submittedName>
        <fullName evidence="1">Uncharacterized protein</fullName>
    </submittedName>
</protein>
<dbReference type="HOGENOM" id="CLU_1855474_0_0_1"/>
<sequence>MVWRYAQLITFVHTNGIFSLGQLVTFLVDLQRLEIVYVDTHALLLQLCFALLCKQKSQRCCRTPMTLGGQPLPLESASSLCHDSGADSSTSTISRCLNQGVALVAGTLFTANGLDHDRNLPSSELLITNMPSLGGMIV</sequence>
<gene>
    <name evidence="1" type="ORF">CMQ_2180</name>
</gene>
<dbReference type="RefSeq" id="XP_014171613.1">
    <property type="nucleotide sequence ID" value="XM_014316138.1"/>
</dbReference>
<keyword evidence="2" id="KW-1185">Reference proteome</keyword>